<evidence type="ECO:0000313" key="4">
    <source>
        <dbReference type="Proteomes" id="UP001060414"/>
    </source>
</evidence>
<name>A0ABY5ZS14_9BACT</name>
<dbReference type="PANTHER" id="PTHR43542:SF1">
    <property type="entry name" value="METHYLTRANSFERASE"/>
    <property type="match status" value="1"/>
</dbReference>
<dbReference type="PROSITE" id="PS00092">
    <property type="entry name" value="N6_MTASE"/>
    <property type="match status" value="1"/>
</dbReference>
<dbReference type="Gene3D" id="3.40.50.150">
    <property type="entry name" value="Vaccinia Virus protein VP39"/>
    <property type="match status" value="1"/>
</dbReference>
<dbReference type="GO" id="GO:0052913">
    <property type="term" value="F:16S rRNA (guanine(966)-N(2))-methyltransferase activity"/>
    <property type="evidence" value="ECO:0007669"/>
    <property type="project" value="UniProtKB-EC"/>
</dbReference>
<dbReference type="Pfam" id="PF03602">
    <property type="entry name" value="Cons_hypoth95"/>
    <property type="match status" value="1"/>
</dbReference>
<dbReference type="InterPro" id="IPR004398">
    <property type="entry name" value="RNA_MeTrfase_RsmD"/>
</dbReference>
<dbReference type="SUPFAM" id="SSF53335">
    <property type="entry name" value="S-adenosyl-L-methionine-dependent methyltransferases"/>
    <property type="match status" value="1"/>
</dbReference>
<dbReference type="NCBIfam" id="TIGR00095">
    <property type="entry name" value="16S rRNA (guanine(966)-N(2))-methyltransferase RsmD"/>
    <property type="match status" value="1"/>
</dbReference>
<dbReference type="CDD" id="cd02440">
    <property type="entry name" value="AdoMet_MTases"/>
    <property type="match status" value="1"/>
</dbReference>
<dbReference type="EC" id="2.1.1.171" evidence="3"/>
<gene>
    <name evidence="3" type="primary">rsmD</name>
    <name evidence="3" type="ORF">L9S41_03545</name>
</gene>
<proteinExistence type="predicted"/>
<dbReference type="InterPro" id="IPR029063">
    <property type="entry name" value="SAM-dependent_MTases_sf"/>
</dbReference>
<protein>
    <submittedName>
        <fullName evidence="3">16S rRNA (Guanine(966)-N(2))-methyltransferase RsmD</fullName>
        <ecNumber evidence="3">2.1.1.171</ecNumber>
    </submittedName>
</protein>
<dbReference type="Proteomes" id="UP001060414">
    <property type="component" value="Chromosome"/>
</dbReference>
<organism evidence="3 4">
    <name type="scientific">Geoalkalibacter halelectricus</name>
    <dbReference type="NCBI Taxonomy" id="2847045"/>
    <lineage>
        <taxon>Bacteria</taxon>
        <taxon>Pseudomonadati</taxon>
        <taxon>Thermodesulfobacteriota</taxon>
        <taxon>Desulfuromonadia</taxon>
        <taxon>Desulfuromonadales</taxon>
        <taxon>Geoalkalibacteraceae</taxon>
        <taxon>Geoalkalibacter</taxon>
    </lineage>
</organism>
<sequence>MRIISGAARGTRLATFSGKDIRPTSDRVREAIFSILYSRMGEFTGKRVLDLYAGTGALALEALSRGAQSAVLIDADRQAVRTIEANSRNCRLTQRIRILCGDVVTLTSRLTQEQPFDLIFIDPPYAKGLVERTLKNIADFSLLAPGGLLCAETSSREEVPATIVGTATRLVLADKRTYGSTSVHFFSHPDPEDLPA</sequence>
<dbReference type="InterPro" id="IPR002052">
    <property type="entry name" value="DNA_methylase_N6_adenine_CS"/>
</dbReference>
<evidence type="ECO:0000256" key="1">
    <source>
        <dbReference type="ARBA" id="ARBA00022603"/>
    </source>
</evidence>
<keyword evidence="2 3" id="KW-0808">Transferase</keyword>
<evidence type="ECO:0000256" key="2">
    <source>
        <dbReference type="ARBA" id="ARBA00022679"/>
    </source>
</evidence>
<keyword evidence="4" id="KW-1185">Reference proteome</keyword>
<reference evidence="3" key="1">
    <citation type="journal article" date="2022" name="Environ. Microbiol.">
        <title>Geoalkalibacter halelectricus SAP #1 sp. nov. possessing extracellular electron transfer and mineral#reducing capabilities from a haloalkaline environment.</title>
        <authorList>
            <person name="Yadav S."/>
            <person name="Singh R."/>
            <person name="Sundharam S.S."/>
            <person name="Chaudhary S."/>
            <person name="Krishnamurthi S."/>
            <person name="Patil S.A."/>
        </authorList>
    </citation>
    <scope>NUCLEOTIDE SEQUENCE</scope>
    <source>
        <strain evidence="3">SAP-1</strain>
    </source>
</reference>
<evidence type="ECO:0000313" key="3">
    <source>
        <dbReference type="EMBL" id="UWZ80479.1"/>
    </source>
</evidence>
<keyword evidence="1 3" id="KW-0489">Methyltransferase</keyword>
<dbReference type="RefSeq" id="WP_260748835.1">
    <property type="nucleotide sequence ID" value="NZ_CP092109.1"/>
</dbReference>
<dbReference type="EMBL" id="CP092109">
    <property type="protein sequence ID" value="UWZ80479.1"/>
    <property type="molecule type" value="Genomic_DNA"/>
</dbReference>
<dbReference type="PANTHER" id="PTHR43542">
    <property type="entry name" value="METHYLTRANSFERASE"/>
    <property type="match status" value="1"/>
</dbReference>
<accession>A0ABY5ZS14</accession>
<dbReference type="PIRSF" id="PIRSF004553">
    <property type="entry name" value="CHP00095"/>
    <property type="match status" value="1"/>
</dbReference>